<protein>
    <submittedName>
        <fullName evidence="1">Transposase</fullName>
    </submittedName>
</protein>
<dbReference type="AlphaFoldDB" id="A0A4V0IIX4"/>
<reference evidence="1 2" key="1">
    <citation type="journal article" date="1998" name="Science">
        <title>Genome sequence of the nematode C. elegans: a platform for investigating biology.</title>
        <authorList>
            <consortium name="The C. elegans sequencing consortium"/>
            <person name="Sulson J.E."/>
            <person name="Waterston R."/>
        </authorList>
    </citation>
    <scope>NUCLEOTIDE SEQUENCE [LARGE SCALE GENOMIC DNA]</scope>
    <source>
        <strain evidence="1 2">Bristol N2</strain>
    </source>
</reference>
<sequence length="50" mass="5589">MTPKLADCVNFERFTTSISDTDREVNFAGLNLFVSVKVIQSFPVPQQIAN</sequence>
<dbReference type="KEGG" id="cel:CELE_C23F12.9"/>
<evidence type="ECO:0000313" key="3">
    <source>
        <dbReference type="WormBase" id="C23F12.9"/>
    </source>
</evidence>
<proteinExistence type="predicted"/>
<dbReference type="CTD" id="41656979"/>
<dbReference type="GeneID" id="41656979"/>
<gene>
    <name evidence="1 3" type="ORF">C23F12.9</name>
    <name evidence="1" type="ORF">CELE_C23F12.9</name>
</gene>
<organism evidence="1 2">
    <name type="scientific">Caenorhabditis elegans</name>
    <dbReference type="NCBI Taxonomy" id="6239"/>
    <lineage>
        <taxon>Eukaryota</taxon>
        <taxon>Metazoa</taxon>
        <taxon>Ecdysozoa</taxon>
        <taxon>Nematoda</taxon>
        <taxon>Chromadorea</taxon>
        <taxon>Rhabditida</taxon>
        <taxon>Rhabditina</taxon>
        <taxon>Rhabditomorpha</taxon>
        <taxon>Rhabditoidea</taxon>
        <taxon>Rhabditidae</taxon>
        <taxon>Peloderinae</taxon>
        <taxon>Caenorhabditis</taxon>
    </lineage>
</organism>
<dbReference type="InParanoid" id="A0A4V0IIX4"/>
<evidence type="ECO:0000313" key="2">
    <source>
        <dbReference type="Proteomes" id="UP000001940"/>
    </source>
</evidence>
<accession>A0A4V0IIX4</accession>
<dbReference type="Proteomes" id="UP000001940">
    <property type="component" value="Chromosome X"/>
</dbReference>
<evidence type="ECO:0000313" key="1">
    <source>
        <dbReference type="EMBL" id="VTW47493.1"/>
    </source>
</evidence>
<name>A0A4V0IIX4_CAEEL</name>
<dbReference type="WormBase" id="C23F12.9">
    <property type="protein sequence ID" value="CE53288"/>
    <property type="gene ID" value="WBGene00304782"/>
</dbReference>
<dbReference type="RefSeq" id="NP_001380254.1">
    <property type="nucleotide sequence ID" value="NM_001392820.1"/>
</dbReference>
<dbReference type="EMBL" id="BX284606">
    <property type="protein sequence ID" value="VTW47493.1"/>
    <property type="molecule type" value="Genomic_DNA"/>
</dbReference>
<keyword evidence="2" id="KW-1185">Reference proteome</keyword>
<dbReference type="AGR" id="WB:WBGene00304782"/>